<dbReference type="AlphaFoldDB" id="A0A6N2LLN4"/>
<keyword evidence="1" id="KW-1133">Transmembrane helix</keyword>
<dbReference type="EMBL" id="CAADRP010001581">
    <property type="protein sequence ID" value="VFU42464.1"/>
    <property type="molecule type" value="Genomic_DNA"/>
</dbReference>
<evidence type="ECO:0000256" key="1">
    <source>
        <dbReference type="SAM" id="Phobius"/>
    </source>
</evidence>
<keyword evidence="1" id="KW-0812">Transmembrane</keyword>
<proteinExistence type="predicted"/>
<name>A0A6N2LLN4_SALVM</name>
<organism evidence="2">
    <name type="scientific">Salix viminalis</name>
    <name type="common">Common osier</name>
    <name type="synonym">Basket willow</name>
    <dbReference type="NCBI Taxonomy" id="40686"/>
    <lineage>
        <taxon>Eukaryota</taxon>
        <taxon>Viridiplantae</taxon>
        <taxon>Streptophyta</taxon>
        <taxon>Embryophyta</taxon>
        <taxon>Tracheophyta</taxon>
        <taxon>Spermatophyta</taxon>
        <taxon>Magnoliopsida</taxon>
        <taxon>eudicotyledons</taxon>
        <taxon>Gunneridae</taxon>
        <taxon>Pentapetalae</taxon>
        <taxon>rosids</taxon>
        <taxon>fabids</taxon>
        <taxon>Malpighiales</taxon>
        <taxon>Salicaceae</taxon>
        <taxon>Saliceae</taxon>
        <taxon>Salix</taxon>
    </lineage>
</organism>
<protein>
    <submittedName>
        <fullName evidence="2">Uncharacterized protein</fullName>
    </submittedName>
</protein>
<keyword evidence="1" id="KW-0472">Membrane</keyword>
<sequence>MGDFEKQVKERAKELKVLFKKGVKIVEKSCKKGWKKVKNLKKHSKSALDARSLTRSVMFIVLFALISIEGASVFNQITYYYLKTAQVEGRQHGNIVAMEDHVMVNVGSYN</sequence>
<evidence type="ECO:0000313" key="2">
    <source>
        <dbReference type="EMBL" id="VFU42464.1"/>
    </source>
</evidence>
<feature type="transmembrane region" description="Helical" evidence="1">
    <location>
        <begin position="57"/>
        <end position="82"/>
    </location>
</feature>
<reference evidence="2" key="1">
    <citation type="submission" date="2019-03" db="EMBL/GenBank/DDBJ databases">
        <authorList>
            <person name="Mank J."/>
            <person name="Almeida P."/>
        </authorList>
    </citation>
    <scope>NUCLEOTIDE SEQUENCE</scope>
    <source>
        <strain evidence="2">78183</strain>
    </source>
</reference>
<accession>A0A6N2LLN4</accession>
<gene>
    <name evidence="2" type="ORF">SVIM_LOCUS254861</name>
</gene>